<sequence length="239" mass="24915">MADDFATSKKGMGAGAQAVAAVALVAVVVGGMWGLRGLGDTSPQTPEDRKPATCSPTHDAPPSKRVSGAQLCTALNRRDLPTLLGTPEERAKTAGGGESWVKLAGGTKIATPESTVELETYSVKLSASYDRDRVAQSAGLLGETAQAKTFLGRPAVLYSDRTIAISFDLRDGKASNTDTGPGGIARTLVIAQDAKDRGGSFELAIWRQDGGTPDDEALLRVAKKVLPTIPGWTAGRQRP</sequence>
<dbReference type="EMBL" id="CP147982">
    <property type="protein sequence ID" value="WXK75163.1"/>
    <property type="molecule type" value="Genomic_DNA"/>
</dbReference>
<organism evidence="3 4">
    <name type="scientific">Streptomyces sirii</name>
    <dbReference type="NCBI Taxonomy" id="3127701"/>
    <lineage>
        <taxon>Bacteria</taxon>
        <taxon>Bacillati</taxon>
        <taxon>Actinomycetota</taxon>
        <taxon>Actinomycetes</taxon>
        <taxon>Kitasatosporales</taxon>
        <taxon>Streptomycetaceae</taxon>
        <taxon>Streptomyces</taxon>
    </lineage>
</organism>
<evidence type="ECO:0000313" key="4">
    <source>
        <dbReference type="Proteomes" id="UP001626628"/>
    </source>
</evidence>
<accession>A0ABZ2QF88</accession>
<evidence type="ECO:0000313" key="3">
    <source>
        <dbReference type="EMBL" id="WXK75163.1"/>
    </source>
</evidence>
<proteinExistence type="predicted"/>
<keyword evidence="4" id="KW-1185">Reference proteome</keyword>
<dbReference type="InterPro" id="IPR046187">
    <property type="entry name" value="DUF6215"/>
</dbReference>
<protein>
    <submittedName>
        <fullName evidence="3">DUF6215 domain-containing protein</fullName>
    </submittedName>
</protein>
<evidence type="ECO:0000256" key="1">
    <source>
        <dbReference type="SAM" id="MobiDB-lite"/>
    </source>
</evidence>
<gene>
    <name evidence="3" type="ORF">WAB15_03810</name>
</gene>
<dbReference type="Proteomes" id="UP001626628">
    <property type="component" value="Chromosome"/>
</dbReference>
<dbReference type="RefSeq" id="WP_407285315.1">
    <property type="nucleotide sequence ID" value="NZ_CP147982.1"/>
</dbReference>
<dbReference type="Pfam" id="PF19721">
    <property type="entry name" value="DUF6215"/>
    <property type="match status" value="1"/>
</dbReference>
<keyword evidence="2" id="KW-0812">Transmembrane</keyword>
<name>A0ABZ2QF88_9ACTN</name>
<keyword evidence="2" id="KW-0472">Membrane</keyword>
<reference evidence="3 4" key="1">
    <citation type="submission" date="2024-03" db="EMBL/GenBank/DDBJ databases">
        <title>The complete genome of Streptomyces sirii sp.nov.</title>
        <authorList>
            <person name="Zakalyukina Y.V."/>
            <person name="Belik A.R."/>
            <person name="Biryukov M.V."/>
            <person name="Baturina O.A."/>
            <person name="Kabilov M.R."/>
        </authorList>
    </citation>
    <scope>NUCLEOTIDE SEQUENCE [LARGE SCALE GENOMIC DNA]</scope>
    <source>
        <strain evidence="3 4">BP-8</strain>
    </source>
</reference>
<evidence type="ECO:0000256" key="2">
    <source>
        <dbReference type="SAM" id="Phobius"/>
    </source>
</evidence>
<keyword evidence="2" id="KW-1133">Transmembrane helix</keyword>
<feature type="transmembrane region" description="Helical" evidence="2">
    <location>
        <begin position="12"/>
        <end position="35"/>
    </location>
</feature>
<feature type="region of interest" description="Disordered" evidence="1">
    <location>
        <begin position="38"/>
        <end position="67"/>
    </location>
</feature>